<protein>
    <submittedName>
        <fullName evidence="8">ABC transporter permease</fullName>
    </submittedName>
</protein>
<evidence type="ECO:0000256" key="3">
    <source>
        <dbReference type="ARBA" id="ARBA00022475"/>
    </source>
</evidence>
<keyword evidence="6 7" id="KW-0472">Membrane</keyword>
<keyword evidence="2 7" id="KW-0813">Transport</keyword>
<comment type="similarity">
    <text evidence="7">Belongs to the binding-protein-dependent transport system permease family.</text>
</comment>
<name>A0A017H754_9FUSO</name>
<evidence type="ECO:0000256" key="5">
    <source>
        <dbReference type="ARBA" id="ARBA00022989"/>
    </source>
</evidence>
<dbReference type="PANTHER" id="PTHR43163">
    <property type="entry name" value="DIPEPTIDE TRANSPORT SYSTEM PERMEASE PROTEIN DPPB-RELATED"/>
    <property type="match status" value="1"/>
</dbReference>
<evidence type="ECO:0000256" key="4">
    <source>
        <dbReference type="ARBA" id="ARBA00022692"/>
    </source>
</evidence>
<evidence type="ECO:0000313" key="8">
    <source>
        <dbReference type="EMBL" id="KID48567.1"/>
    </source>
</evidence>
<feature type="transmembrane region" description="Helical" evidence="7">
    <location>
        <begin position="138"/>
        <end position="164"/>
    </location>
</feature>
<dbReference type="PROSITE" id="PS50928">
    <property type="entry name" value="ABC_TM1"/>
    <property type="match status" value="1"/>
</dbReference>
<sequence>MYPFIGKKLLSFSCILLGISFLTFLLLHISPADPAYLKLAAAGVPPTREALEMERHIMGIDKPFLEQYFIWLKNVIHGNFGTSYQYDTPVLPIFLRDLPNTIKLVFLGLIVSGMISFFSAMISAFCKNTWIDSFLKNISNISIAIPDFYLTLLFMYIFSVRLHILPIVSRSDTKSLILPVLVLGIVSSGKPTRYIRSRLLEELSKDYVKGAYARGLSAPLVMFHHVLKNSMVGIITVIGLTLGNLLGGTAAIEFLTSYKGVGNLILEAIEHRDMPMIQLYVLWMAMSFLLINLLVDFSYHFFNPQIKWKIKQNGRRHHHER</sequence>
<dbReference type="SUPFAM" id="SSF161098">
    <property type="entry name" value="MetI-like"/>
    <property type="match status" value="1"/>
</dbReference>
<dbReference type="RefSeq" id="WP_035902217.1">
    <property type="nucleotide sequence ID" value="NZ_AOJP01000002.1"/>
</dbReference>
<dbReference type="CDD" id="cd06261">
    <property type="entry name" value="TM_PBP2"/>
    <property type="match status" value="1"/>
</dbReference>
<feature type="transmembrane region" description="Helical" evidence="7">
    <location>
        <begin position="280"/>
        <end position="302"/>
    </location>
</feature>
<dbReference type="AlphaFoldDB" id="A0A017H754"/>
<feature type="transmembrane region" description="Helical" evidence="7">
    <location>
        <begin position="232"/>
        <end position="252"/>
    </location>
</feature>
<reference evidence="8 9" key="1">
    <citation type="submission" date="2013-08" db="EMBL/GenBank/DDBJ databases">
        <title>An opportunistic ruminal bacterium that causes liver abscesses in cattle.</title>
        <authorList>
            <person name="Benahmed F.H."/>
            <person name="Rasmussen M."/>
            <person name="Harbottle H."/>
            <person name="Soppet D."/>
            <person name="Nagaraja T.G."/>
            <person name="Davidson M."/>
        </authorList>
    </citation>
    <scope>NUCLEOTIDE SEQUENCE [LARGE SCALE GENOMIC DNA]</scope>
    <source>
        <strain evidence="8 9">B35</strain>
    </source>
</reference>
<evidence type="ECO:0000313" key="9">
    <source>
        <dbReference type="Proteomes" id="UP000031184"/>
    </source>
</evidence>
<accession>A0A017H754</accession>
<keyword evidence="3" id="KW-1003">Cell membrane</keyword>
<dbReference type="InterPro" id="IPR045621">
    <property type="entry name" value="BPD_transp_1_N"/>
</dbReference>
<dbReference type="Gene3D" id="1.10.3720.10">
    <property type="entry name" value="MetI-like"/>
    <property type="match status" value="1"/>
</dbReference>
<proteinExistence type="inferred from homology"/>
<keyword evidence="4 7" id="KW-0812">Transmembrane</keyword>
<organism evidence="8 9">
    <name type="scientific">Fusobacterium necrophorum subsp. funduliforme B35</name>
    <dbReference type="NCBI Taxonomy" id="1226633"/>
    <lineage>
        <taxon>Bacteria</taxon>
        <taxon>Fusobacteriati</taxon>
        <taxon>Fusobacteriota</taxon>
        <taxon>Fusobacteriia</taxon>
        <taxon>Fusobacteriales</taxon>
        <taxon>Fusobacteriaceae</taxon>
        <taxon>Fusobacterium</taxon>
    </lineage>
</organism>
<comment type="subcellular location">
    <subcellularLocation>
        <location evidence="1 7">Cell membrane</location>
        <topology evidence="1 7">Multi-pass membrane protein</topology>
    </subcellularLocation>
</comment>
<dbReference type="PATRIC" id="fig|1226633.4.peg.1993"/>
<feature type="transmembrane region" description="Helical" evidence="7">
    <location>
        <begin position="176"/>
        <end position="195"/>
    </location>
</feature>
<dbReference type="PANTHER" id="PTHR43163:SF6">
    <property type="entry name" value="DIPEPTIDE TRANSPORT SYSTEM PERMEASE PROTEIN DPPB-RELATED"/>
    <property type="match status" value="1"/>
</dbReference>
<gene>
    <name evidence="8" type="ORF">C095_09840</name>
</gene>
<dbReference type="GO" id="GO:0055085">
    <property type="term" value="P:transmembrane transport"/>
    <property type="evidence" value="ECO:0007669"/>
    <property type="project" value="InterPro"/>
</dbReference>
<dbReference type="InterPro" id="IPR000515">
    <property type="entry name" value="MetI-like"/>
</dbReference>
<comment type="caution">
    <text evidence="8">The sequence shown here is derived from an EMBL/GenBank/DDBJ whole genome shotgun (WGS) entry which is preliminary data.</text>
</comment>
<dbReference type="Proteomes" id="UP000031184">
    <property type="component" value="Unassembled WGS sequence"/>
</dbReference>
<dbReference type="OrthoDB" id="9806409at2"/>
<dbReference type="InterPro" id="IPR035906">
    <property type="entry name" value="MetI-like_sf"/>
</dbReference>
<evidence type="ECO:0000256" key="2">
    <source>
        <dbReference type="ARBA" id="ARBA00022448"/>
    </source>
</evidence>
<evidence type="ECO:0000256" key="7">
    <source>
        <dbReference type="RuleBase" id="RU363032"/>
    </source>
</evidence>
<keyword evidence="5 7" id="KW-1133">Transmembrane helix</keyword>
<feature type="transmembrane region" description="Helical" evidence="7">
    <location>
        <begin position="104"/>
        <end position="126"/>
    </location>
</feature>
<dbReference type="GO" id="GO:0005886">
    <property type="term" value="C:plasma membrane"/>
    <property type="evidence" value="ECO:0007669"/>
    <property type="project" value="UniProtKB-SubCell"/>
</dbReference>
<evidence type="ECO:0000256" key="1">
    <source>
        <dbReference type="ARBA" id="ARBA00004651"/>
    </source>
</evidence>
<evidence type="ECO:0000256" key="6">
    <source>
        <dbReference type="ARBA" id="ARBA00023136"/>
    </source>
</evidence>
<dbReference type="Pfam" id="PF19300">
    <property type="entry name" value="BPD_transp_1_N"/>
    <property type="match status" value="1"/>
</dbReference>
<dbReference type="EMBL" id="AUZI01000023">
    <property type="protein sequence ID" value="KID48567.1"/>
    <property type="molecule type" value="Genomic_DNA"/>
</dbReference>
<dbReference type="Pfam" id="PF00528">
    <property type="entry name" value="BPD_transp_1"/>
    <property type="match status" value="1"/>
</dbReference>